<evidence type="ECO:0000313" key="11">
    <source>
        <dbReference type="Proteomes" id="UP000256650"/>
    </source>
</evidence>
<feature type="transmembrane region" description="Helical" evidence="9">
    <location>
        <begin position="865"/>
        <end position="885"/>
    </location>
</feature>
<evidence type="ECO:0000256" key="5">
    <source>
        <dbReference type="ARBA" id="ARBA00022519"/>
    </source>
</evidence>
<evidence type="ECO:0000256" key="4">
    <source>
        <dbReference type="ARBA" id="ARBA00022475"/>
    </source>
</evidence>
<keyword evidence="8 9" id="KW-0472">Membrane</keyword>
<dbReference type="Gene3D" id="3.30.70.1320">
    <property type="entry name" value="Multidrug efflux transporter AcrB pore domain like"/>
    <property type="match status" value="1"/>
</dbReference>
<keyword evidence="6 9" id="KW-0812">Transmembrane</keyword>
<keyword evidence="5" id="KW-0997">Cell inner membrane</keyword>
<evidence type="ECO:0000256" key="8">
    <source>
        <dbReference type="ARBA" id="ARBA00023136"/>
    </source>
</evidence>
<feature type="transmembrane region" description="Helical" evidence="9">
    <location>
        <begin position="967"/>
        <end position="988"/>
    </location>
</feature>
<feature type="transmembrane region" description="Helical" evidence="9">
    <location>
        <begin position="12"/>
        <end position="33"/>
    </location>
</feature>
<evidence type="ECO:0000256" key="1">
    <source>
        <dbReference type="ARBA" id="ARBA00004429"/>
    </source>
</evidence>
<evidence type="ECO:0000256" key="2">
    <source>
        <dbReference type="ARBA" id="ARBA00010942"/>
    </source>
</evidence>
<evidence type="ECO:0000256" key="3">
    <source>
        <dbReference type="ARBA" id="ARBA00022448"/>
    </source>
</evidence>
<dbReference type="SUPFAM" id="SSF82714">
    <property type="entry name" value="Multidrug efflux transporter AcrB TolC docking domain, DN and DC subdomains"/>
    <property type="match status" value="2"/>
</dbReference>
<sequence>MFSKFFIERPVLAMVMSIIIVIAGALSAFSLAVEEYPQVTPPEVAVSATYPGASAEVISNTVASVLENSINGVENMIYMQSSSTSSGSLSINVYFTNETDPDQATINVNNRVQAVLSQLPQEVQRYGVTVNKQSSTILAVYSLFSDMPNQDATYIANYAAINILDELKRVPGVGDATLFSRQEYSMRIWLSPDKLTKYNLTPSEVIALVQEQNSQFAAGFFGQEPVRKDLEFTYSVTTKGRFSDAKEFEEILIKTNEDGSALRLKDIARIELGAEDYSVNAYYNQKEAVAFGVFLQPGANALDVADGVAAKLEELSKDFPDGLQYAIPYDTTQFVKISIGEVIKTFVEAIILVVIVIYFFLQNFRATIIPVIAVPVSIIGSFAGMYLLGFSINLLTLFGLILAIGIVVDDAIIVIENVERLIHAEKLPVKEATIKAMEEIQSPVIAIVLVLSAVFIPVAFIGGFSGEIYKQFAVTIVISVVISGFVALTLTPALCVSILKTKEPKPFYIVKKFNTFFDWLTHKFTEKVAHTIRRGSLYVILFVGLLAITAGLFTRVPSGLVPSEDKGVLLISMQLPPATALSKTTQMADFVAESVMNNPNSYSIMTLAGYDMLSSAVRSHGGTAFIMLKDWKERKSAGQHSQALAGSLTGQLMKYPSAIIFALNPPPIMGLSLTDGFEMYIQDRTGAPVQELQKNTQLVLEAAQKRPELTGLRTTLSVNVPQYHIDLDREKAKAMGVNVVDAFTTLQATFGAYYVNDFNLFGRTYKVNVQSESPFREKPEDLRNVFVRSNSGELVPISALVKYERVIGPDILERFNLFPAAQISGDAKPGYSSGDALLAIEEVANEVLPEGYTIAFSGSSYQEKASSGTGAVAFIFGLVFVFLILAAQYERWLMPLAVVTAVPFAVFGAILATWLRGLNNDIYFQVGLITLIALAAKNAILIIEFAMQAREHEGKDIYDSAVEAARLRFRPIVMTSLAFTIGVFPLAISTGAGAASRHAIGTGVIGGMLAATFIATFFIPLFYTYFARFSEFIASFRSKHV</sequence>
<reference evidence="10 11" key="1">
    <citation type="submission" date="2018-04" db="EMBL/GenBank/DDBJ databases">
        <title>Novel Campyloabacter and Helicobacter Species and Strains.</title>
        <authorList>
            <person name="Mannion A.J."/>
            <person name="Shen Z."/>
            <person name="Fox J.G."/>
        </authorList>
    </citation>
    <scope>NUCLEOTIDE SEQUENCE [LARGE SCALE GENOMIC DNA]</scope>
    <source>
        <strain evidence="10 11">MIT 99-5101</strain>
    </source>
</reference>
<dbReference type="SUPFAM" id="SSF82693">
    <property type="entry name" value="Multidrug efflux transporter AcrB pore domain, PN1, PN2, PC1 and PC2 subdomains"/>
    <property type="match status" value="3"/>
</dbReference>
<feature type="transmembrane region" description="Helical" evidence="9">
    <location>
        <begin position="368"/>
        <end position="388"/>
    </location>
</feature>
<proteinExistence type="inferred from homology"/>
<gene>
    <name evidence="10" type="ORF">CQA43_03195</name>
</gene>
<dbReference type="NCBIfam" id="NF000282">
    <property type="entry name" value="RND_permease_1"/>
    <property type="match status" value="1"/>
</dbReference>
<dbReference type="GeneID" id="82535288"/>
<feature type="transmembrane region" description="Helical" evidence="9">
    <location>
        <begin position="892"/>
        <end position="916"/>
    </location>
</feature>
<organism evidence="10 11">
    <name type="scientific">Helicobacter ganmani</name>
    <dbReference type="NCBI Taxonomy" id="60246"/>
    <lineage>
        <taxon>Bacteria</taxon>
        <taxon>Pseudomonadati</taxon>
        <taxon>Campylobacterota</taxon>
        <taxon>Epsilonproteobacteria</taxon>
        <taxon>Campylobacterales</taxon>
        <taxon>Helicobacteraceae</taxon>
        <taxon>Helicobacter</taxon>
    </lineage>
</organism>
<dbReference type="Gene3D" id="3.30.2090.10">
    <property type="entry name" value="Multidrug efflux transporter AcrB TolC docking domain, DN and DC subdomains"/>
    <property type="match status" value="2"/>
</dbReference>
<feature type="transmembrane region" description="Helical" evidence="9">
    <location>
        <begin position="444"/>
        <end position="466"/>
    </location>
</feature>
<dbReference type="PANTHER" id="PTHR32063:SF13">
    <property type="entry name" value="MULTIDRUG EFFLUX PUMP SUBUNIT ACRB-RELATED"/>
    <property type="match status" value="1"/>
</dbReference>
<evidence type="ECO:0000256" key="7">
    <source>
        <dbReference type="ARBA" id="ARBA00022989"/>
    </source>
</evidence>
<keyword evidence="7 9" id="KW-1133">Transmembrane helix</keyword>
<keyword evidence="4" id="KW-1003">Cell membrane</keyword>
<dbReference type="Pfam" id="PF00873">
    <property type="entry name" value="ACR_tran"/>
    <property type="match status" value="1"/>
</dbReference>
<feature type="transmembrane region" description="Helical" evidence="9">
    <location>
        <begin position="472"/>
        <end position="499"/>
    </location>
</feature>
<feature type="transmembrane region" description="Helical" evidence="9">
    <location>
        <begin position="1000"/>
        <end position="1026"/>
    </location>
</feature>
<dbReference type="NCBIfam" id="TIGR00915">
    <property type="entry name" value="2A0602"/>
    <property type="match status" value="1"/>
</dbReference>
<keyword evidence="3" id="KW-0813">Transport</keyword>
<keyword evidence="11" id="KW-1185">Reference proteome</keyword>
<evidence type="ECO:0000313" key="10">
    <source>
        <dbReference type="EMBL" id="RDU63838.1"/>
    </source>
</evidence>
<name>A0A3D8IFF4_9HELI</name>
<dbReference type="Gene3D" id="3.30.70.1430">
    <property type="entry name" value="Multidrug efflux transporter AcrB pore domain"/>
    <property type="match status" value="2"/>
</dbReference>
<dbReference type="PRINTS" id="PR00702">
    <property type="entry name" value="ACRIFLAVINRP"/>
</dbReference>
<evidence type="ECO:0000256" key="6">
    <source>
        <dbReference type="ARBA" id="ARBA00022692"/>
    </source>
</evidence>
<feature type="transmembrane region" description="Helical" evidence="9">
    <location>
        <begin position="537"/>
        <end position="556"/>
    </location>
</feature>
<feature type="transmembrane region" description="Helical" evidence="9">
    <location>
        <begin position="342"/>
        <end position="361"/>
    </location>
</feature>
<dbReference type="SUPFAM" id="SSF82866">
    <property type="entry name" value="Multidrug efflux transporter AcrB transmembrane domain"/>
    <property type="match status" value="2"/>
</dbReference>
<comment type="caution">
    <text evidence="10">The sequence shown here is derived from an EMBL/GenBank/DDBJ whole genome shotgun (WGS) entry which is preliminary data.</text>
</comment>
<dbReference type="GO" id="GO:0005886">
    <property type="term" value="C:plasma membrane"/>
    <property type="evidence" value="ECO:0007669"/>
    <property type="project" value="UniProtKB-SubCell"/>
</dbReference>
<feature type="transmembrane region" description="Helical" evidence="9">
    <location>
        <begin position="922"/>
        <end position="946"/>
    </location>
</feature>
<dbReference type="PANTHER" id="PTHR32063">
    <property type="match status" value="1"/>
</dbReference>
<dbReference type="EMBL" id="NXLS01000002">
    <property type="protein sequence ID" value="RDU63838.1"/>
    <property type="molecule type" value="Genomic_DNA"/>
</dbReference>
<dbReference type="Gene3D" id="1.20.1640.10">
    <property type="entry name" value="Multidrug efflux transporter AcrB transmembrane domain"/>
    <property type="match status" value="2"/>
</dbReference>
<dbReference type="GO" id="GO:0015562">
    <property type="term" value="F:efflux transmembrane transporter activity"/>
    <property type="evidence" value="ECO:0007669"/>
    <property type="project" value="InterPro"/>
</dbReference>
<dbReference type="GO" id="GO:0009636">
    <property type="term" value="P:response to toxic substance"/>
    <property type="evidence" value="ECO:0007669"/>
    <property type="project" value="UniProtKB-ARBA"/>
</dbReference>
<comment type="similarity">
    <text evidence="2">Belongs to the resistance-nodulation-cell division (RND) (TC 2.A.6) family.</text>
</comment>
<dbReference type="GO" id="GO:0042910">
    <property type="term" value="F:xenobiotic transmembrane transporter activity"/>
    <property type="evidence" value="ECO:0007669"/>
    <property type="project" value="TreeGrafter"/>
</dbReference>
<comment type="subcellular location">
    <subcellularLocation>
        <location evidence="1">Cell inner membrane</location>
        <topology evidence="1">Multi-pass membrane protein</topology>
    </subcellularLocation>
</comment>
<protein>
    <submittedName>
        <fullName evidence="10">Multidrug efflux RND transporter permease subunit</fullName>
    </submittedName>
</protein>
<dbReference type="AlphaFoldDB" id="A0A3D8IFF4"/>
<dbReference type="OrthoDB" id="9759330at2"/>
<dbReference type="RefSeq" id="WP_115551162.1">
    <property type="nucleotide sequence ID" value="NZ_CAOOIB010000005.1"/>
</dbReference>
<dbReference type="InterPro" id="IPR027463">
    <property type="entry name" value="AcrB_DN_DC_subdom"/>
</dbReference>
<feature type="transmembrane region" description="Helical" evidence="9">
    <location>
        <begin position="394"/>
        <end position="415"/>
    </location>
</feature>
<dbReference type="InterPro" id="IPR004764">
    <property type="entry name" value="MdtF-like"/>
</dbReference>
<accession>A0A3D8IFF4</accession>
<dbReference type="FunFam" id="3.30.70.1430:FF:000001">
    <property type="entry name" value="Efflux pump membrane transporter"/>
    <property type="match status" value="1"/>
</dbReference>
<dbReference type="InterPro" id="IPR001036">
    <property type="entry name" value="Acrflvin-R"/>
</dbReference>
<dbReference type="Proteomes" id="UP000256650">
    <property type="component" value="Unassembled WGS sequence"/>
</dbReference>
<evidence type="ECO:0000256" key="9">
    <source>
        <dbReference type="SAM" id="Phobius"/>
    </source>
</evidence>
<dbReference type="FunFam" id="1.20.1640.10:FF:000001">
    <property type="entry name" value="Efflux pump membrane transporter"/>
    <property type="match status" value="1"/>
</dbReference>
<dbReference type="Gene3D" id="3.30.70.1440">
    <property type="entry name" value="Multidrug efflux transporter AcrB pore domain"/>
    <property type="match status" value="1"/>
</dbReference>